<accession>T1JKU0</accession>
<organism evidence="1 2">
    <name type="scientific">Strigamia maritima</name>
    <name type="common">European centipede</name>
    <name type="synonym">Geophilus maritimus</name>
    <dbReference type="NCBI Taxonomy" id="126957"/>
    <lineage>
        <taxon>Eukaryota</taxon>
        <taxon>Metazoa</taxon>
        <taxon>Ecdysozoa</taxon>
        <taxon>Arthropoda</taxon>
        <taxon>Myriapoda</taxon>
        <taxon>Chilopoda</taxon>
        <taxon>Pleurostigmophora</taxon>
        <taxon>Geophilomorpha</taxon>
        <taxon>Linotaeniidae</taxon>
        <taxon>Strigamia</taxon>
    </lineage>
</organism>
<dbReference type="EnsemblMetazoa" id="SMAR014470-RA">
    <property type="protein sequence ID" value="SMAR014470-PA"/>
    <property type="gene ID" value="SMAR014470"/>
</dbReference>
<name>T1JKU0_STRMM</name>
<proteinExistence type="predicted"/>
<sequence>MAIPSPYNFHQSKYQVYKKMLADQREYGRLMDTCNGAERAHSIYRPNDLAALRSKESYTN</sequence>
<reference evidence="1" key="2">
    <citation type="submission" date="2015-02" db="UniProtKB">
        <authorList>
            <consortium name="EnsemblMetazoa"/>
        </authorList>
    </citation>
    <scope>IDENTIFICATION</scope>
</reference>
<dbReference type="HOGENOM" id="CLU_2944628_0_0_1"/>
<evidence type="ECO:0000313" key="1">
    <source>
        <dbReference type="EnsemblMetazoa" id="SMAR014470-PA"/>
    </source>
</evidence>
<protein>
    <submittedName>
        <fullName evidence="1">Uncharacterized protein</fullName>
    </submittedName>
</protein>
<dbReference type="Proteomes" id="UP000014500">
    <property type="component" value="Unassembled WGS sequence"/>
</dbReference>
<dbReference type="EMBL" id="JH432213">
    <property type="status" value="NOT_ANNOTATED_CDS"/>
    <property type="molecule type" value="Genomic_DNA"/>
</dbReference>
<dbReference type="AlphaFoldDB" id="T1JKU0"/>
<keyword evidence="2" id="KW-1185">Reference proteome</keyword>
<reference evidence="2" key="1">
    <citation type="submission" date="2011-05" db="EMBL/GenBank/DDBJ databases">
        <authorList>
            <person name="Richards S.R."/>
            <person name="Qu J."/>
            <person name="Jiang H."/>
            <person name="Jhangiani S.N."/>
            <person name="Agravi P."/>
            <person name="Goodspeed R."/>
            <person name="Gross S."/>
            <person name="Mandapat C."/>
            <person name="Jackson L."/>
            <person name="Mathew T."/>
            <person name="Pu L."/>
            <person name="Thornton R."/>
            <person name="Saada N."/>
            <person name="Wilczek-Boney K.B."/>
            <person name="Lee S."/>
            <person name="Kovar C."/>
            <person name="Wu Y."/>
            <person name="Scherer S.E."/>
            <person name="Worley K.C."/>
            <person name="Muzny D.M."/>
            <person name="Gibbs R."/>
        </authorList>
    </citation>
    <scope>NUCLEOTIDE SEQUENCE</scope>
    <source>
        <strain evidence="2">Brora</strain>
    </source>
</reference>
<evidence type="ECO:0000313" key="2">
    <source>
        <dbReference type="Proteomes" id="UP000014500"/>
    </source>
</evidence>